<dbReference type="Gene3D" id="1.25.40.10">
    <property type="entry name" value="Tetratricopeptide repeat domain"/>
    <property type="match status" value="2"/>
</dbReference>
<accession>A0A856MA11</accession>
<feature type="chain" id="PRO_5032967998" description="TPR repeat-containing protein" evidence="8">
    <location>
        <begin position="26"/>
        <end position="424"/>
    </location>
</feature>
<evidence type="ECO:0000256" key="8">
    <source>
        <dbReference type="SAM" id="SignalP"/>
    </source>
</evidence>
<comment type="similarity">
    <text evidence="5">Belongs to the Rap family.</text>
</comment>
<evidence type="ECO:0000256" key="1">
    <source>
        <dbReference type="ARBA" id="ARBA00004496"/>
    </source>
</evidence>
<dbReference type="PANTHER" id="PTHR46630">
    <property type="entry name" value="TETRATRICOPEPTIDE REPEAT PROTEIN 29"/>
    <property type="match status" value="1"/>
</dbReference>
<evidence type="ECO:0000256" key="4">
    <source>
        <dbReference type="ARBA" id="ARBA00022803"/>
    </source>
</evidence>
<dbReference type="EMBL" id="CP030118">
    <property type="protein sequence ID" value="QDL08003.1"/>
    <property type="molecule type" value="Genomic_DNA"/>
</dbReference>
<gene>
    <name evidence="9" type="ORF">DP114_08905</name>
</gene>
<dbReference type="InterPro" id="IPR019734">
    <property type="entry name" value="TPR_rpt"/>
</dbReference>
<reference evidence="9 10" key="1">
    <citation type="submission" date="2018-06" db="EMBL/GenBank/DDBJ databases">
        <title>Comparative genomics of Brasilonema spp. strains.</title>
        <authorList>
            <person name="Alvarenga D.O."/>
            <person name="Fiore M.F."/>
            <person name="Varani A.M."/>
        </authorList>
    </citation>
    <scope>NUCLEOTIDE SEQUENCE [LARGE SCALE GENOMIC DNA]</scope>
    <source>
        <strain evidence="9 10">CENA114</strain>
    </source>
</reference>
<dbReference type="AlphaFoldDB" id="A0A856MA11"/>
<organism evidence="9 10">
    <name type="scientific">Brasilonema sennae CENA114</name>
    <dbReference type="NCBI Taxonomy" id="415709"/>
    <lineage>
        <taxon>Bacteria</taxon>
        <taxon>Bacillati</taxon>
        <taxon>Cyanobacteriota</taxon>
        <taxon>Cyanophyceae</taxon>
        <taxon>Nostocales</taxon>
        <taxon>Scytonemataceae</taxon>
        <taxon>Brasilonema</taxon>
        <taxon>Bromeliae group (in: Brasilonema)</taxon>
    </lineage>
</organism>
<keyword evidence="8" id="KW-0732">Signal</keyword>
<feature type="signal peptide" evidence="8">
    <location>
        <begin position="1"/>
        <end position="25"/>
    </location>
</feature>
<evidence type="ECO:0000256" key="6">
    <source>
        <dbReference type="PROSITE-ProRule" id="PRU00339"/>
    </source>
</evidence>
<protein>
    <recommendedName>
        <fullName evidence="11">TPR repeat-containing protein</fullName>
    </recommendedName>
</protein>
<evidence type="ECO:0000313" key="9">
    <source>
        <dbReference type="EMBL" id="QDL08003.1"/>
    </source>
</evidence>
<evidence type="ECO:0008006" key="11">
    <source>
        <dbReference type="Google" id="ProtNLM"/>
    </source>
</evidence>
<dbReference type="Pfam" id="PF13176">
    <property type="entry name" value="TPR_7"/>
    <property type="match status" value="1"/>
</dbReference>
<keyword evidence="2" id="KW-0963">Cytoplasm</keyword>
<evidence type="ECO:0000256" key="5">
    <source>
        <dbReference type="ARBA" id="ARBA00038253"/>
    </source>
</evidence>
<dbReference type="GO" id="GO:0005737">
    <property type="term" value="C:cytoplasm"/>
    <property type="evidence" value="ECO:0007669"/>
    <property type="project" value="UniProtKB-SubCell"/>
</dbReference>
<sequence>MLRRLSVTITATATFCLFCNSLTLAASTKPQQPDKFPPNPLEITTPDPLLPRSPKDKQPLTLQESQNLEAALDKLNQQATAALQAADKITAFDIWNRELRLRRFLGSLAEVQALSRVGEIAWRENNRQEVQYITQRLQAIQKQGQSQKTKSQNTIAQNTIENTIDLQLLRAIGQAYQQVRSPREALQVYDQVLTAVRQQGDTVAEVDTLKTIGELHLSWFDYVSAAATYEKLLTFGDSKNDSANEISYLQQLAYIYKQLKQPEQSIKIRNKLAEIYQRQNNPVELATLKQSIGLDYESLARENPSFLQEAFKNYKEAYTIAWQSQQYIRASEVLQKLIPLYRSQGQVEEALQASQILVQAQEQAVNFYGLMSAYDQIGQIHLQRKDYPQALTAFQKGLAIAQQLNSDQTYFTQQIQKISGQTSR</sequence>
<dbReference type="PROSITE" id="PS50005">
    <property type="entry name" value="TPR"/>
    <property type="match status" value="1"/>
</dbReference>
<evidence type="ECO:0000256" key="7">
    <source>
        <dbReference type="SAM" id="MobiDB-lite"/>
    </source>
</evidence>
<keyword evidence="3" id="KW-0677">Repeat</keyword>
<dbReference type="RefSeq" id="WP_171975915.1">
    <property type="nucleotide sequence ID" value="NZ_CAWOXK010000001.1"/>
</dbReference>
<keyword evidence="4 6" id="KW-0802">TPR repeat</keyword>
<dbReference type="KEGG" id="bsen:DP114_08905"/>
<dbReference type="PANTHER" id="PTHR46630:SF1">
    <property type="entry name" value="TETRATRICOPEPTIDE REPEAT PROTEIN 29"/>
    <property type="match status" value="1"/>
</dbReference>
<dbReference type="SMART" id="SM00028">
    <property type="entry name" value="TPR"/>
    <property type="match status" value="4"/>
</dbReference>
<dbReference type="SUPFAM" id="SSF48452">
    <property type="entry name" value="TPR-like"/>
    <property type="match status" value="2"/>
</dbReference>
<feature type="region of interest" description="Disordered" evidence="7">
    <location>
        <begin position="28"/>
        <end position="58"/>
    </location>
</feature>
<dbReference type="Pfam" id="PF13374">
    <property type="entry name" value="TPR_10"/>
    <property type="match status" value="1"/>
</dbReference>
<comment type="subcellular location">
    <subcellularLocation>
        <location evidence="1">Cytoplasm</location>
    </subcellularLocation>
</comment>
<dbReference type="Pfam" id="PF13181">
    <property type="entry name" value="TPR_8"/>
    <property type="match status" value="1"/>
</dbReference>
<dbReference type="InterPro" id="IPR011990">
    <property type="entry name" value="TPR-like_helical_dom_sf"/>
</dbReference>
<proteinExistence type="inferred from homology"/>
<dbReference type="InterPro" id="IPR051476">
    <property type="entry name" value="Bac_ResReg_Asp_Phosphatase"/>
</dbReference>
<evidence type="ECO:0000313" key="10">
    <source>
        <dbReference type="Proteomes" id="UP000503129"/>
    </source>
</evidence>
<evidence type="ECO:0000256" key="3">
    <source>
        <dbReference type="ARBA" id="ARBA00022737"/>
    </source>
</evidence>
<feature type="repeat" description="TPR" evidence="6">
    <location>
        <begin position="371"/>
        <end position="404"/>
    </location>
</feature>
<name>A0A856MA11_9CYAN</name>
<evidence type="ECO:0000256" key="2">
    <source>
        <dbReference type="ARBA" id="ARBA00022490"/>
    </source>
</evidence>
<keyword evidence="10" id="KW-1185">Reference proteome</keyword>
<dbReference type="Proteomes" id="UP000503129">
    <property type="component" value="Chromosome"/>
</dbReference>